<protein>
    <recommendedName>
        <fullName evidence="2">Reverse transcriptase Ty1/copia-type domain-containing protein</fullName>
    </recommendedName>
</protein>
<feature type="compositionally biased region" description="Low complexity" evidence="1">
    <location>
        <begin position="78"/>
        <end position="90"/>
    </location>
</feature>
<reference evidence="3" key="1">
    <citation type="submission" date="2023-07" db="EMBL/GenBank/DDBJ databases">
        <title>A chromosome-level genome assembly of Lolium multiflorum.</title>
        <authorList>
            <person name="Chen Y."/>
            <person name="Copetti D."/>
            <person name="Kolliker R."/>
            <person name="Studer B."/>
        </authorList>
    </citation>
    <scope>NUCLEOTIDE SEQUENCE</scope>
    <source>
        <strain evidence="3">02402/16</strain>
        <tissue evidence="3">Leaf</tissue>
    </source>
</reference>
<organism evidence="3 4">
    <name type="scientific">Lolium multiflorum</name>
    <name type="common">Italian ryegrass</name>
    <name type="synonym">Lolium perenne subsp. multiflorum</name>
    <dbReference type="NCBI Taxonomy" id="4521"/>
    <lineage>
        <taxon>Eukaryota</taxon>
        <taxon>Viridiplantae</taxon>
        <taxon>Streptophyta</taxon>
        <taxon>Embryophyta</taxon>
        <taxon>Tracheophyta</taxon>
        <taxon>Spermatophyta</taxon>
        <taxon>Magnoliopsida</taxon>
        <taxon>Liliopsida</taxon>
        <taxon>Poales</taxon>
        <taxon>Poaceae</taxon>
        <taxon>BOP clade</taxon>
        <taxon>Pooideae</taxon>
        <taxon>Poodae</taxon>
        <taxon>Poeae</taxon>
        <taxon>Poeae Chloroplast Group 2 (Poeae type)</taxon>
        <taxon>Loliodinae</taxon>
        <taxon>Loliinae</taxon>
        <taxon>Lolium</taxon>
    </lineage>
</organism>
<dbReference type="Pfam" id="PF07727">
    <property type="entry name" value="RVT_2"/>
    <property type="match status" value="1"/>
</dbReference>
<feature type="domain" description="Reverse transcriptase Ty1/copia-type" evidence="2">
    <location>
        <begin position="130"/>
        <end position="232"/>
    </location>
</feature>
<accession>A0AAD8W7B7</accession>
<keyword evidence="4" id="KW-1185">Reference proteome</keyword>
<dbReference type="InterPro" id="IPR013103">
    <property type="entry name" value="RVT_2"/>
</dbReference>
<dbReference type="EMBL" id="JAUUTY010000004">
    <property type="protein sequence ID" value="KAK1644705.1"/>
    <property type="molecule type" value="Genomic_DNA"/>
</dbReference>
<evidence type="ECO:0000313" key="3">
    <source>
        <dbReference type="EMBL" id="KAK1644705.1"/>
    </source>
</evidence>
<evidence type="ECO:0000313" key="4">
    <source>
        <dbReference type="Proteomes" id="UP001231189"/>
    </source>
</evidence>
<evidence type="ECO:0000256" key="1">
    <source>
        <dbReference type="SAM" id="MobiDB-lite"/>
    </source>
</evidence>
<proteinExistence type="predicted"/>
<feature type="region of interest" description="Disordered" evidence="1">
    <location>
        <begin position="71"/>
        <end position="109"/>
    </location>
</feature>
<evidence type="ECO:0000259" key="2">
    <source>
        <dbReference type="Pfam" id="PF07727"/>
    </source>
</evidence>
<dbReference type="Proteomes" id="UP001231189">
    <property type="component" value="Unassembled WGS sequence"/>
</dbReference>
<sequence>MPGGWRLNCRRVPVPPVPTREPDRTVEIQRRRQYLPPDLRADPAYAIDSESWCTYLSTERGRSRRAGFMDDRDFPFHRAQPTRPRRQQAATRHDRASTRAQYNDDDDDNYDDDDYIEALAYHNELYIWRGIDYNDVFSPVVKHSSIRAFFGIVAMRDLEFEQLDVKTAFLHGELEEEIYRDQPEGFVVSGKEDLICKLKRSLYGLKQSPRQWYKSQSAIYLTKDKMFHEKTKDIDIKYHYVRDIVAKGRGPLVGGLGGGSRAPLDSGTTGDEVVVSHADGGCMGGGGLQGETLCPVLLASWRPALVGWRCGCGVAQA</sequence>
<comment type="caution">
    <text evidence="3">The sequence shown here is derived from an EMBL/GenBank/DDBJ whole genome shotgun (WGS) entry which is preliminary data.</text>
</comment>
<name>A0AAD8W7B7_LOLMU</name>
<dbReference type="AlphaFoldDB" id="A0AAD8W7B7"/>
<gene>
    <name evidence="3" type="ORF">QYE76_062510</name>
</gene>